<proteinExistence type="predicted"/>
<name>A0A414PRC1_FUSMR</name>
<dbReference type="EMBL" id="QRHL01000018">
    <property type="protein sequence ID" value="RHF71093.1"/>
    <property type="molecule type" value="Genomic_DNA"/>
</dbReference>
<organism evidence="1 2">
    <name type="scientific">Fusobacterium mortiferum</name>
    <dbReference type="NCBI Taxonomy" id="850"/>
    <lineage>
        <taxon>Bacteria</taxon>
        <taxon>Fusobacteriati</taxon>
        <taxon>Fusobacteriota</taxon>
        <taxon>Fusobacteriia</taxon>
        <taxon>Fusobacteriales</taxon>
        <taxon>Fusobacteriaceae</taxon>
        <taxon>Fusobacterium</taxon>
    </lineage>
</organism>
<evidence type="ECO:0000313" key="1">
    <source>
        <dbReference type="EMBL" id="RHF71093.1"/>
    </source>
</evidence>
<dbReference type="AlphaFoldDB" id="A0A414PRC1"/>
<dbReference type="RefSeq" id="WP_118234551.1">
    <property type="nucleotide sequence ID" value="NZ_QRHL01000018.1"/>
</dbReference>
<sequence length="62" mass="7103">MINIHEPLKSGKALYCKKCNSFLVKSNKDNWLEFPKNLKISSNGEIFKIKCSCGEETLLKIK</sequence>
<gene>
    <name evidence="1" type="ORF">DW663_09245</name>
</gene>
<protein>
    <submittedName>
        <fullName evidence="1">Uncharacterized protein</fullName>
    </submittedName>
</protein>
<evidence type="ECO:0000313" key="2">
    <source>
        <dbReference type="Proteomes" id="UP000284676"/>
    </source>
</evidence>
<reference evidence="1 2" key="1">
    <citation type="submission" date="2018-08" db="EMBL/GenBank/DDBJ databases">
        <title>A genome reference for cultivated species of the human gut microbiota.</title>
        <authorList>
            <person name="Zou Y."/>
            <person name="Xue W."/>
            <person name="Luo G."/>
        </authorList>
    </citation>
    <scope>NUCLEOTIDE SEQUENCE [LARGE SCALE GENOMIC DNA]</scope>
    <source>
        <strain evidence="1 2">AM25-1</strain>
    </source>
</reference>
<accession>A0A414PRC1</accession>
<comment type="caution">
    <text evidence="1">The sequence shown here is derived from an EMBL/GenBank/DDBJ whole genome shotgun (WGS) entry which is preliminary data.</text>
</comment>
<dbReference type="Proteomes" id="UP000284676">
    <property type="component" value="Unassembled WGS sequence"/>
</dbReference>